<organism evidence="8 9">
    <name type="scientific">Methanolapillus ohkumae</name>
    <dbReference type="NCBI Taxonomy" id="3028298"/>
    <lineage>
        <taxon>Archaea</taxon>
        <taxon>Methanobacteriati</taxon>
        <taxon>Methanobacteriota</taxon>
        <taxon>Stenosarchaea group</taxon>
        <taxon>Methanomicrobia</taxon>
        <taxon>Methanosarcinales</taxon>
        <taxon>Methanosarcinaceae</taxon>
        <taxon>Methanolapillus</taxon>
    </lineage>
</organism>
<dbReference type="SUPFAM" id="SSF53271">
    <property type="entry name" value="PRTase-like"/>
    <property type="match status" value="1"/>
</dbReference>
<dbReference type="NCBIfam" id="TIGR00336">
    <property type="entry name" value="pyrE"/>
    <property type="match status" value="1"/>
</dbReference>
<name>A0AA96V5C3_9EURY</name>
<dbReference type="HAMAP" id="MF_01208">
    <property type="entry name" value="PyrE"/>
    <property type="match status" value="1"/>
</dbReference>
<comment type="subunit">
    <text evidence="6">Homodimer.</text>
</comment>
<evidence type="ECO:0000313" key="9">
    <source>
        <dbReference type="Proteomes" id="UP001304970"/>
    </source>
</evidence>
<comment type="catalytic activity">
    <reaction evidence="6">
        <text>orotidine 5'-phosphate + diphosphate = orotate + 5-phospho-alpha-D-ribose 1-diphosphate</text>
        <dbReference type="Rhea" id="RHEA:10380"/>
        <dbReference type="ChEBI" id="CHEBI:30839"/>
        <dbReference type="ChEBI" id="CHEBI:33019"/>
        <dbReference type="ChEBI" id="CHEBI:57538"/>
        <dbReference type="ChEBI" id="CHEBI:58017"/>
        <dbReference type="EC" id="2.4.2.10"/>
    </reaction>
</comment>
<feature type="binding site" evidence="6">
    <location>
        <position position="156"/>
    </location>
    <ligand>
        <name>orotate</name>
        <dbReference type="ChEBI" id="CHEBI:30839"/>
    </ligand>
</feature>
<feature type="domain" description="Phosphoribosyltransferase" evidence="7">
    <location>
        <begin position="54"/>
        <end position="163"/>
    </location>
</feature>
<dbReference type="GeneID" id="89227989"/>
<keyword evidence="5 6" id="KW-0665">Pyrimidine biosynthesis</keyword>
<accession>A0AA96V5C3</accession>
<dbReference type="CDD" id="cd06223">
    <property type="entry name" value="PRTases_typeI"/>
    <property type="match status" value="1"/>
</dbReference>
<proteinExistence type="inferred from homology"/>
<dbReference type="PANTHER" id="PTHR19278:SF9">
    <property type="entry name" value="URIDINE 5'-MONOPHOSPHATE SYNTHASE"/>
    <property type="match status" value="1"/>
</dbReference>
<keyword evidence="9" id="KW-1185">Reference proteome</keyword>
<dbReference type="Pfam" id="PF00156">
    <property type="entry name" value="Pribosyltran"/>
    <property type="match status" value="1"/>
</dbReference>
<dbReference type="GO" id="GO:0004588">
    <property type="term" value="F:orotate phosphoribosyltransferase activity"/>
    <property type="evidence" value="ECO:0007669"/>
    <property type="project" value="UniProtKB-UniRule"/>
</dbReference>
<dbReference type="GO" id="GO:0044205">
    <property type="term" value="P:'de novo' UMP biosynthetic process"/>
    <property type="evidence" value="ECO:0007669"/>
    <property type="project" value="UniProtKB-UniRule"/>
</dbReference>
<feature type="binding site" evidence="6">
    <location>
        <position position="98"/>
    </location>
    <ligand>
        <name>5-phospho-alpha-D-ribose 1-diphosphate</name>
        <dbReference type="ChEBI" id="CHEBI:58017"/>
        <note>ligand shared between dimeric partners</note>
    </ligand>
</feature>
<gene>
    <name evidence="8" type="primary">pyrE_2</name>
    <name evidence="6" type="synonym">pyrE</name>
    <name evidence="8" type="ORF">MsAm2_05810</name>
</gene>
<dbReference type="InterPro" id="IPR029057">
    <property type="entry name" value="PRTase-like"/>
</dbReference>
<reference evidence="8 9" key="1">
    <citation type="submission" date="2023-07" db="EMBL/GenBank/DDBJ databases">
        <title>Closed genome sequence of Methanosarcinaceae archaeon Am2.</title>
        <authorList>
            <person name="Poehlein A."/>
            <person name="Protasov E."/>
            <person name="Platt K."/>
            <person name="Reeh H."/>
            <person name="Daniel R."/>
            <person name="Brune A."/>
        </authorList>
    </citation>
    <scope>NUCLEOTIDE SEQUENCE [LARGE SCALE GENOMIC DNA]</scope>
    <source>
        <strain evidence="8 9">Am2</strain>
    </source>
</reference>
<dbReference type="PANTHER" id="PTHR19278">
    <property type="entry name" value="OROTATE PHOSPHORIBOSYLTRANSFERASE"/>
    <property type="match status" value="1"/>
</dbReference>
<keyword evidence="6" id="KW-0460">Magnesium</keyword>
<evidence type="ECO:0000256" key="1">
    <source>
        <dbReference type="ARBA" id="ARBA00004889"/>
    </source>
</evidence>
<comment type="function">
    <text evidence="6">Catalyzes the transfer of a ribosyl phosphate group from 5-phosphoribose 1-diphosphate to orotate, leading to the formation of orotidine monophosphate (OMP).</text>
</comment>
<feature type="binding site" description="in other chain" evidence="6">
    <location>
        <position position="99"/>
    </location>
    <ligand>
        <name>5-phospho-alpha-D-ribose 1-diphosphate</name>
        <dbReference type="ChEBI" id="CHEBI:58017"/>
        <note>ligand shared between dimeric partners</note>
    </ligand>
</feature>
<dbReference type="GO" id="GO:0019856">
    <property type="term" value="P:pyrimidine nucleobase biosynthetic process"/>
    <property type="evidence" value="ECO:0007669"/>
    <property type="project" value="TreeGrafter"/>
</dbReference>
<sequence>MIMDNRIIIDALTACDAVKFGDFTLSSGQKSNFYIDIKKASTDPKTLKIISEYIGKLIPSVISHSQKNSIIIGGVELGGVPIATAVSLETEYPLLIIRKEVKGYGTKSRYVGDLDLSKEIILMEDVTTSGGSVKKAIEALKEDGAKITKVVTIVDRESGATESLAELGVELIPLVRASELVKK</sequence>
<evidence type="ECO:0000259" key="7">
    <source>
        <dbReference type="Pfam" id="PF00156"/>
    </source>
</evidence>
<evidence type="ECO:0000256" key="2">
    <source>
        <dbReference type="ARBA" id="ARBA00011971"/>
    </source>
</evidence>
<evidence type="ECO:0000256" key="3">
    <source>
        <dbReference type="ARBA" id="ARBA00022676"/>
    </source>
</evidence>
<comment type="cofactor">
    <cofactor evidence="6">
        <name>Mg(2+)</name>
        <dbReference type="ChEBI" id="CHEBI:18420"/>
    </cofactor>
</comment>
<keyword evidence="4 6" id="KW-0808">Transferase</keyword>
<dbReference type="InterPro" id="IPR023031">
    <property type="entry name" value="OPRT"/>
</dbReference>
<dbReference type="AlphaFoldDB" id="A0AA96V5C3"/>
<evidence type="ECO:0000256" key="6">
    <source>
        <dbReference type="HAMAP-Rule" id="MF_01208"/>
    </source>
</evidence>
<feature type="binding site" description="in other chain" evidence="6">
    <location>
        <begin position="124"/>
        <end position="132"/>
    </location>
    <ligand>
        <name>5-phospho-alpha-D-ribose 1-diphosphate</name>
        <dbReference type="ChEBI" id="CHEBI:58017"/>
        <note>ligand shared between dimeric partners</note>
    </ligand>
</feature>
<comment type="pathway">
    <text evidence="1 6">Pyrimidine metabolism; UMP biosynthesis via de novo pathway; UMP from orotate: step 1/2.</text>
</comment>
<dbReference type="InterPro" id="IPR000836">
    <property type="entry name" value="PRTase_dom"/>
</dbReference>
<dbReference type="RefSeq" id="WP_338098498.1">
    <property type="nucleotide sequence ID" value="NZ_CP131061.1"/>
</dbReference>
<protein>
    <recommendedName>
        <fullName evidence="2 6">Orotate phosphoribosyltransferase</fullName>
        <shortName evidence="6">OPRT</shortName>
        <shortName evidence="6">OPRTase</shortName>
        <ecNumber evidence="2 6">2.4.2.10</ecNumber>
    </recommendedName>
</protein>
<evidence type="ECO:0000256" key="4">
    <source>
        <dbReference type="ARBA" id="ARBA00022679"/>
    </source>
</evidence>
<evidence type="ECO:0000256" key="5">
    <source>
        <dbReference type="ARBA" id="ARBA00022975"/>
    </source>
</evidence>
<dbReference type="InterPro" id="IPR004467">
    <property type="entry name" value="Or_phspho_trans_dom"/>
</dbReference>
<dbReference type="EC" id="2.4.2.10" evidence="2 6"/>
<feature type="binding site" evidence="6">
    <location>
        <position position="128"/>
    </location>
    <ligand>
        <name>orotate</name>
        <dbReference type="ChEBI" id="CHEBI:30839"/>
    </ligand>
</feature>
<dbReference type="GO" id="GO:0000287">
    <property type="term" value="F:magnesium ion binding"/>
    <property type="evidence" value="ECO:0007669"/>
    <property type="project" value="UniProtKB-UniRule"/>
</dbReference>
<dbReference type="EMBL" id="CP131061">
    <property type="protein sequence ID" value="WNY26804.1"/>
    <property type="molecule type" value="Genomic_DNA"/>
</dbReference>
<evidence type="ECO:0000313" key="8">
    <source>
        <dbReference type="EMBL" id="WNY26804.1"/>
    </source>
</evidence>
<keyword evidence="3 6" id="KW-0328">Glycosyltransferase</keyword>
<dbReference type="Proteomes" id="UP001304970">
    <property type="component" value="Chromosome"/>
</dbReference>
<feature type="binding site" evidence="6">
    <location>
        <position position="102"/>
    </location>
    <ligand>
        <name>5-phospho-alpha-D-ribose 1-diphosphate</name>
        <dbReference type="ChEBI" id="CHEBI:58017"/>
        <note>ligand shared between dimeric partners</note>
    </ligand>
</feature>
<comment type="similarity">
    <text evidence="6">Belongs to the purine/pyrimidine phosphoribosyltransferase family. PyrE subfamily.</text>
</comment>
<dbReference type="Gene3D" id="3.40.50.2020">
    <property type="match status" value="1"/>
</dbReference>
<comment type="caution">
    <text evidence="6">Lacks conserved residue(s) required for the propagation of feature annotation.</text>
</comment>